<evidence type="ECO:0000256" key="8">
    <source>
        <dbReference type="ARBA" id="ARBA00022801"/>
    </source>
</evidence>
<dbReference type="PANTHER" id="PTHR43655">
    <property type="entry name" value="ATP-DEPENDENT PROTEASE"/>
    <property type="match status" value="1"/>
</dbReference>
<gene>
    <name evidence="16" type="primary">AFG3_1</name>
    <name evidence="16" type="ORF">HK097_004798</name>
</gene>
<dbReference type="GO" id="GO:0034982">
    <property type="term" value="P:mitochondrial protein processing"/>
    <property type="evidence" value="ECO:0007669"/>
    <property type="project" value="TreeGrafter"/>
</dbReference>
<dbReference type="SUPFAM" id="SSF52540">
    <property type="entry name" value="P-loop containing nucleoside triphosphate hydrolases"/>
    <property type="match status" value="1"/>
</dbReference>
<dbReference type="Pfam" id="PF00004">
    <property type="entry name" value="AAA"/>
    <property type="match status" value="1"/>
</dbReference>
<dbReference type="InterPro" id="IPR003959">
    <property type="entry name" value="ATPase_AAA_core"/>
</dbReference>
<comment type="similarity">
    <text evidence="3">In the C-terminal section; belongs to the peptidase M41 family.</text>
</comment>
<dbReference type="GO" id="GO:0005524">
    <property type="term" value="F:ATP binding"/>
    <property type="evidence" value="ECO:0007669"/>
    <property type="project" value="UniProtKB-KW"/>
</dbReference>
<evidence type="ECO:0000256" key="6">
    <source>
        <dbReference type="ARBA" id="ARBA00022723"/>
    </source>
</evidence>
<keyword evidence="5" id="KW-0645">Protease</keyword>
<evidence type="ECO:0000256" key="11">
    <source>
        <dbReference type="ARBA" id="ARBA00023049"/>
    </source>
</evidence>
<dbReference type="PANTHER" id="PTHR43655:SF2">
    <property type="entry name" value="AFG3 LIKE MATRIX AAA PEPTIDASE SUBUNIT 2, ISOFORM A"/>
    <property type="match status" value="1"/>
</dbReference>
<evidence type="ECO:0000256" key="13">
    <source>
        <dbReference type="SAM" id="Coils"/>
    </source>
</evidence>
<dbReference type="SUPFAM" id="SSF63748">
    <property type="entry name" value="Tudor/PWWP/MBT"/>
    <property type="match status" value="1"/>
</dbReference>
<organism evidence="16 17">
    <name type="scientific">Rhizophlyctis rosea</name>
    <dbReference type="NCBI Taxonomy" id="64517"/>
    <lineage>
        <taxon>Eukaryota</taxon>
        <taxon>Fungi</taxon>
        <taxon>Fungi incertae sedis</taxon>
        <taxon>Chytridiomycota</taxon>
        <taxon>Chytridiomycota incertae sedis</taxon>
        <taxon>Chytridiomycetes</taxon>
        <taxon>Rhizophlyctidales</taxon>
        <taxon>Rhizophlyctidaceae</taxon>
        <taxon>Rhizophlyctis</taxon>
    </lineage>
</organism>
<keyword evidence="9" id="KW-0862">Zinc</keyword>
<dbReference type="InterPro" id="IPR050928">
    <property type="entry name" value="ATP-dep_Zn_Metalloprotease"/>
</dbReference>
<keyword evidence="13" id="KW-0175">Coiled coil</keyword>
<keyword evidence="12" id="KW-0496">Mitochondrion</keyword>
<dbReference type="Gene3D" id="3.40.50.300">
    <property type="entry name" value="P-loop containing nucleotide triphosphate hydrolases"/>
    <property type="match status" value="1"/>
</dbReference>
<dbReference type="InterPro" id="IPR027417">
    <property type="entry name" value="P-loop_NTPase"/>
</dbReference>
<feature type="compositionally biased region" description="Polar residues" evidence="14">
    <location>
        <begin position="368"/>
        <end position="407"/>
    </location>
</feature>
<protein>
    <submittedName>
        <fullName evidence="16">AAA ATPase afg3</fullName>
    </submittedName>
</protein>
<evidence type="ECO:0000256" key="9">
    <source>
        <dbReference type="ARBA" id="ARBA00022833"/>
    </source>
</evidence>
<dbReference type="Gene3D" id="2.30.30.140">
    <property type="match status" value="1"/>
</dbReference>
<evidence type="ECO:0000256" key="1">
    <source>
        <dbReference type="ARBA" id="ARBA00001947"/>
    </source>
</evidence>
<keyword evidence="11" id="KW-0482">Metalloprotease</keyword>
<comment type="caution">
    <text evidence="16">The sequence shown here is derived from an EMBL/GenBank/DDBJ whole genome shotgun (WGS) entry which is preliminary data.</text>
</comment>
<proteinExistence type="inferred from homology"/>
<dbReference type="FunFam" id="3.40.50.300:FF:000001">
    <property type="entry name" value="ATP-dependent zinc metalloprotease FtsH"/>
    <property type="match status" value="1"/>
</dbReference>
<keyword evidence="17" id="KW-1185">Reference proteome</keyword>
<dbReference type="PROSITE" id="PS00674">
    <property type="entry name" value="AAA"/>
    <property type="match status" value="1"/>
</dbReference>
<name>A0AAD5X5R1_9FUNG</name>
<dbReference type="InterPro" id="IPR041569">
    <property type="entry name" value="AAA_lid_3"/>
</dbReference>
<evidence type="ECO:0000256" key="7">
    <source>
        <dbReference type="ARBA" id="ARBA00022741"/>
    </source>
</evidence>
<dbReference type="AlphaFoldDB" id="A0AAD5X5R1"/>
<evidence type="ECO:0000259" key="15">
    <source>
        <dbReference type="SMART" id="SM00382"/>
    </source>
</evidence>
<evidence type="ECO:0000313" key="17">
    <source>
        <dbReference type="Proteomes" id="UP001212841"/>
    </source>
</evidence>
<dbReference type="GO" id="GO:0046872">
    <property type="term" value="F:metal ion binding"/>
    <property type="evidence" value="ECO:0007669"/>
    <property type="project" value="UniProtKB-KW"/>
</dbReference>
<keyword evidence="8" id="KW-0378">Hydrolase</keyword>
<dbReference type="GO" id="GO:0008237">
    <property type="term" value="F:metallopeptidase activity"/>
    <property type="evidence" value="ECO:0007669"/>
    <property type="project" value="UniProtKB-KW"/>
</dbReference>
<keyword evidence="10" id="KW-0067">ATP-binding</keyword>
<evidence type="ECO:0000256" key="10">
    <source>
        <dbReference type="ARBA" id="ARBA00022840"/>
    </source>
</evidence>
<feature type="domain" description="AAA+ ATPase" evidence="15">
    <location>
        <begin position="986"/>
        <end position="1122"/>
    </location>
</feature>
<dbReference type="FunFam" id="1.10.8.60:FF:000019">
    <property type="entry name" value="AFG3-like AAA ATPase 2"/>
    <property type="match status" value="1"/>
</dbReference>
<feature type="region of interest" description="Disordered" evidence="14">
    <location>
        <begin position="368"/>
        <end position="414"/>
    </location>
</feature>
<dbReference type="InterPro" id="IPR003960">
    <property type="entry name" value="ATPase_AAA_CS"/>
</dbReference>
<evidence type="ECO:0000256" key="14">
    <source>
        <dbReference type="SAM" id="MobiDB-lite"/>
    </source>
</evidence>
<sequence>MTKNGYPSARGILLYKLPRCTKKQLRTVLNSSNVPYTVGIHMLPIQTRALLHCSTEEEKIETWKNLTGAQILNSLLKLTQPLPELAPAVINKLLLQPPPSTLILRANVLAPYFADQNYYFAVIESVSVDGGSCLVDWIDYAGGEWVNRTAVRQIELVAKKKKKKKVSIHQAQAATTSQNPQPTQQQHAPINPLACLQFDVLPYRPPIDPYSVALLLGYETHVESLESAPLDILATHWTYNDMCAISAIGGTGFQRFSIAQFAGRWRKGGRAGILKAMRAAMMSNRKITNIDKINPFRGGPGDATLDLCFLIAMFIALSQKDIFWRSKTAEKRVTLLSCFDTMTKYRHALRGHSPVIFDPAGYQNQLNALGSSSPTAGPSQIGSASQSALNGASATPVHATTSGNSHLGGTAHDLNGSADLGSSAGWNGGFGATKKNESRALVEGKRTKVLAGGVGGTKKAGVIYLFGRRGRMLSKVVRNERVLAVKMMYEEDEKVVTASGLWRVESIENNANGQNDLLEHGRIAWTRASASEITRALRVLAYLQLETPSLEKARQKSRTAAQLACAGLSDLLQYPINLLADQDWLSAVKTYTAAVPELYVELKIAMGIDATTHDLDLLSGAENAGSGLGIGQAILNYSTGVNQSAGVVKEIVNAVDPELETCNGASSVGLHSVVETVQEYDEEWDDEDNGADVNVTSGTVNAITAQDSGSSSASSAGVVSNGLELARTAAGPAWKDSWTTQEALDLYMAPVRAIKILAGDDSASDACVDALGSLLQFRARRINEAGKNGAALSTADRARLCDFEGVKARIANLHAKFGKSGEGAKDKDVEKIEEKYKKVKAEKKVLGQILKDREQELETLKRKHGMIEGGVGEGKATNLGPTEHSKKRRKKAEGEDLQESDKISETSDVEAPVVKRTKLDDGTQVMDTEVRLGDGNSPLPELSKQETDVNVKFKDVAGMDEAQEEIMNFVKFLKDPKLYAGLGAKIPTKALLVGPTGTGKTLLAKATAGEAGVPFLSVSASEFAEMFVGAGSSRVQHLFANAKKNAPCMIFIDEIDAIGRCGQMGGNEEWERTLNQLLVEMDAFGSSEHVVVLAGTNRPDVLDPALLRPGRFDRHIAIDSEGRAGIFRLHLRPIKTTEDIDRLSKKLAALTPGFSGADVANVCNEAAIIAARGMADTVTEKHFEAAIEEAKLITSYKAALEQKRRDSAVVTEGL</sequence>
<accession>A0AAD5X5R1</accession>
<dbReference type="GO" id="GO:0005745">
    <property type="term" value="C:m-AAA complex"/>
    <property type="evidence" value="ECO:0007669"/>
    <property type="project" value="TreeGrafter"/>
</dbReference>
<dbReference type="InterPro" id="IPR003593">
    <property type="entry name" value="AAA+_ATPase"/>
</dbReference>
<evidence type="ECO:0000256" key="2">
    <source>
        <dbReference type="ARBA" id="ARBA00004173"/>
    </source>
</evidence>
<dbReference type="Gene3D" id="1.10.8.60">
    <property type="match status" value="1"/>
</dbReference>
<comment type="subcellular location">
    <subcellularLocation>
        <location evidence="2">Mitochondrion</location>
    </subcellularLocation>
</comment>
<dbReference type="Pfam" id="PF17862">
    <property type="entry name" value="AAA_lid_3"/>
    <property type="match status" value="1"/>
</dbReference>
<keyword evidence="6" id="KW-0479">Metal-binding</keyword>
<feature type="coiled-coil region" evidence="13">
    <location>
        <begin position="829"/>
        <end position="863"/>
    </location>
</feature>
<dbReference type="Proteomes" id="UP001212841">
    <property type="component" value="Unassembled WGS sequence"/>
</dbReference>
<evidence type="ECO:0000256" key="5">
    <source>
        <dbReference type="ARBA" id="ARBA00022670"/>
    </source>
</evidence>
<evidence type="ECO:0000313" key="16">
    <source>
        <dbReference type="EMBL" id="KAJ3053202.1"/>
    </source>
</evidence>
<feature type="region of interest" description="Disordered" evidence="14">
    <location>
        <begin position="864"/>
        <end position="909"/>
    </location>
</feature>
<evidence type="ECO:0000256" key="3">
    <source>
        <dbReference type="ARBA" id="ARBA00010044"/>
    </source>
</evidence>
<dbReference type="EMBL" id="JADGJD010000227">
    <property type="protein sequence ID" value="KAJ3053202.1"/>
    <property type="molecule type" value="Genomic_DNA"/>
</dbReference>
<comment type="similarity">
    <text evidence="4">In the N-terminal section; belongs to the AAA ATPase family.</text>
</comment>
<dbReference type="GO" id="GO:0016887">
    <property type="term" value="F:ATP hydrolysis activity"/>
    <property type="evidence" value="ECO:0007669"/>
    <property type="project" value="InterPro"/>
</dbReference>
<evidence type="ECO:0000256" key="4">
    <source>
        <dbReference type="ARBA" id="ARBA00010550"/>
    </source>
</evidence>
<dbReference type="CDD" id="cd19501">
    <property type="entry name" value="RecA-like_FtsH"/>
    <property type="match status" value="1"/>
</dbReference>
<reference evidence="16" key="1">
    <citation type="submission" date="2020-05" db="EMBL/GenBank/DDBJ databases">
        <title>Phylogenomic resolution of chytrid fungi.</title>
        <authorList>
            <person name="Stajich J.E."/>
            <person name="Amses K."/>
            <person name="Simmons R."/>
            <person name="Seto K."/>
            <person name="Myers J."/>
            <person name="Bonds A."/>
            <person name="Quandt C.A."/>
            <person name="Barry K."/>
            <person name="Liu P."/>
            <person name="Grigoriev I."/>
            <person name="Longcore J.E."/>
            <person name="James T.Y."/>
        </authorList>
    </citation>
    <scope>NUCLEOTIDE SEQUENCE</scope>
    <source>
        <strain evidence="16">JEL0318</strain>
    </source>
</reference>
<evidence type="ECO:0000256" key="12">
    <source>
        <dbReference type="ARBA" id="ARBA00023128"/>
    </source>
</evidence>
<dbReference type="SMART" id="SM00382">
    <property type="entry name" value="AAA"/>
    <property type="match status" value="1"/>
</dbReference>
<keyword evidence="7" id="KW-0547">Nucleotide-binding</keyword>
<comment type="cofactor">
    <cofactor evidence="1">
        <name>Zn(2+)</name>
        <dbReference type="ChEBI" id="CHEBI:29105"/>
    </cofactor>
</comment>